<keyword evidence="5" id="KW-1185">Reference proteome</keyword>
<dbReference type="AlphaFoldDB" id="A0A9D4BHA2"/>
<dbReference type="Gene3D" id="1.10.10.10">
    <property type="entry name" value="Winged helix-like DNA-binding domain superfamily/Winged helix DNA-binding domain"/>
    <property type="match status" value="2"/>
</dbReference>
<sequence>MPSWDGLLYKVSAPEVLRALTARPDIIIEIEMSSFSGNIEQCERLEILLIGEKLRESLQDGGMIQNRKYHLRTYRNCVVGRELLDWLVRNKHCETRQCALEALKVLQDHNILHHVCDDHDVKDDVLYYRFRRDDDTYRQFPNLDLFYTAFTLYNGLSTRTHGIMRAYQQDGELYRSAFPGAEFVDHVMQNGAAGSREEGLALGRKLLENDVIRHVTDDFHFRDDRRLLYQFTVDFAGRRLLSDVFNYVGKGACRSVVPRDRMRSSVRLSQSKFFTPTSSPSNTPEQRRKLEPVVSCHAGIPSDVILDVDRSRTHSGDSGNDTDSSETATDTSSFRSVLLRHATVHELLSPDTPYVKKTIRVRSDPVGYGFVIRGCSPTYVQAVDPQGPAAAAGLKVRQYIYSVNGQYVLTNDHKEVGSKILQSDSHVTLVVLTHKRDSIL</sequence>
<dbReference type="InterPro" id="IPR036034">
    <property type="entry name" value="PDZ_sf"/>
</dbReference>
<dbReference type="PANTHER" id="PTHR22829:SF16">
    <property type="entry name" value="PH DOMAIN-CONTAINING PROTEIN"/>
    <property type="match status" value="1"/>
</dbReference>
<dbReference type="InterPro" id="IPR051832">
    <property type="entry name" value="mTOR-Rac_regulators"/>
</dbReference>
<dbReference type="OrthoDB" id="39497at2759"/>
<dbReference type="PANTHER" id="PTHR22829">
    <property type="entry name" value="DEP DOMAIN PROTEIN"/>
    <property type="match status" value="1"/>
</dbReference>
<dbReference type="Proteomes" id="UP000828390">
    <property type="component" value="Unassembled WGS sequence"/>
</dbReference>
<dbReference type="InterPro" id="IPR041489">
    <property type="entry name" value="PDZ_6"/>
</dbReference>
<dbReference type="SMART" id="SM00228">
    <property type="entry name" value="PDZ"/>
    <property type="match status" value="1"/>
</dbReference>
<dbReference type="PROSITE" id="PS50186">
    <property type="entry name" value="DEP"/>
    <property type="match status" value="2"/>
</dbReference>
<dbReference type="GO" id="GO:0023051">
    <property type="term" value="P:regulation of signaling"/>
    <property type="evidence" value="ECO:0007669"/>
    <property type="project" value="TreeGrafter"/>
</dbReference>
<feature type="region of interest" description="Disordered" evidence="1">
    <location>
        <begin position="268"/>
        <end position="293"/>
    </location>
</feature>
<dbReference type="EMBL" id="JAIWYP010000016">
    <property type="protein sequence ID" value="KAH3694809.1"/>
    <property type="molecule type" value="Genomic_DNA"/>
</dbReference>
<dbReference type="GO" id="GO:0005886">
    <property type="term" value="C:plasma membrane"/>
    <property type="evidence" value="ECO:0007669"/>
    <property type="project" value="TreeGrafter"/>
</dbReference>
<evidence type="ECO:0000259" key="3">
    <source>
        <dbReference type="PROSITE" id="PS50186"/>
    </source>
</evidence>
<dbReference type="SUPFAM" id="SSF50156">
    <property type="entry name" value="PDZ domain-like"/>
    <property type="match status" value="1"/>
</dbReference>
<dbReference type="InterPro" id="IPR001478">
    <property type="entry name" value="PDZ"/>
</dbReference>
<organism evidence="4 5">
    <name type="scientific">Dreissena polymorpha</name>
    <name type="common">Zebra mussel</name>
    <name type="synonym">Mytilus polymorpha</name>
    <dbReference type="NCBI Taxonomy" id="45954"/>
    <lineage>
        <taxon>Eukaryota</taxon>
        <taxon>Metazoa</taxon>
        <taxon>Spiralia</taxon>
        <taxon>Lophotrochozoa</taxon>
        <taxon>Mollusca</taxon>
        <taxon>Bivalvia</taxon>
        <taxon>Autobranchia</taxon>
        <taxon>Heteroconchia</taxon>
        <taxon>Euheterodonta</taxon>
        <taxon>Imparidentia</taxon>
        <taxon>Neoheterodontei</taxon>
        <taxon>Myida</taxon>
        <taxon>Dreissenoidea</taxon>
        <taxon>Dreissenidae</taxon>
        <taxon>Dreissena</taxon>
    </lineage>
</organism>
<protein>
    <recommendedName>
        <fullName evidence="6">DEP domain-containing mTOR-interacting protein</fullName>
    </recommendedName>
</protein>
<feature type="compositionally biased region" description="Low complexity" evidence="1">
    <location>
        <begin position="321"/>
        <end position="332"/>
    </location>
</feature>
<comment type="caution">
    <text evidence="4">The sequence shown here is derived from an EMBL/GenBank/DDBJ whole genome shotgun (WGS) entry which is preliminary data.</text>
</comment>
<evidence type="ECO:0000313" key="5">
    <source>
        <dbReference type="Proteomes" id="UP000828390"/>
    </source>
</evidence>
<dbReference type="SMART" id="SM00049">
    <property type="entry name" value="DEP"/>
    <property type="match status" value="2"/>
</dbReference>
<dbReference type="GO" id="GO:0035556">
    <property type="term" value="P:intracellular signal transduction"/>
    <property type="evidence" value="ECO:0007669"/>
    <property type="project" value="InterPro"/>
</dbReference>
<dbReference type="PROSITE" id="PS50106">
    <property type="entry name" value="PDZ"/>
    <property type="match status" value="1"/>
</dbReference>
<gene>
    <name evidence="4" type="ORF">DPMN_082250</name>
</gene>
<dbReference type="GO" id="GO:0005096">
    <property type="term" value="F:GTPase activator activity"/>
    <property type="evidence" value="ECO:0007669"/>
    <property type="project" value="TreeGrafter"/>
</dbReference>
<dbReference type="GO" id="GO:0007186">
    <property type="term" value="P:G protein-coupled receptor signaling pathway"/>
    <property type="evidence" value="ECO:0007669"/>
    <property type="project" value="TreeGrafter"/>
</dbReference>
<dbReference type="InterPro" id="IPR036388">
    <property type="entry name" value="WH-like_DNA-bd_sf"/>
</dbReference>
<reference evidence="4" key="1">
    <citation type="journal article" date="2019" name="bioRxiv">
        <title>The Genome of the Zebra Mussel, Dreissena polymorpha: A Resource for Invasive Species Research.</title>
        <authorList>
            <person name="McCartney M.A."/>
            <person name="Auch B."/>
            <person name="Kono T."/>
            <person name="Mallez S."/>
            <person name="Zhang Y."/>
            <person name="Obille A."/>
            <person name="Becker A."/>
            <person name="Abrahante J.E."/>
            <person name="Garbe J."/>
            <person name="Badalamenti J.P."/>
            <person name="Herman A."/>
            <person name="Mangelson H."/>
            <person name="Liachko I."/>
            <person name="Sullivan S."/>
            <person name="Sone E.D."/>
            <person name="Koren S."/>
            <person name="Silverstein K.A.T."/>
            <person name="Beckman K.B."/>
            <person name="Gohl D.M."/>
        </authorList>
    </citation>
    <scope>NUCLEOTIDE SEQUENCE</scope>
    <source>
        <strain evidence="4">Duluth1</strain>
        <tissue evidence="4">Whole animal</tissue>
    </source>
</reference>
<evidence type="ECO:0000259" key="2">
    <source>
        <dbReference type="PROSITE" id="PS50106"/>
    </source>
</evidence>
<evidence type="ECO:0008006" key="6">
    <source>
        <dbReference type="Google" id="ProtNLM"/>
    </source>
</evidence>
<reference evidence="4" key="2">
    <citation type="submission" date="2020-11" db="EMBL/GenBank/DDBJ databases">
        <authorList>
            <person name="McCartney M.A."/>
            <person name="Auch B."/>
            <person name="Kono T."/>
            <person name="Mallez S."/>
            <person name="Becker A."/>
            <person name="Gohl D.M."/>
            <person name="Silverstein K.A.T."/>
            <person name="Koren S."/>
            <person name="Bechman K.B."/>
            <person name="Herman A."/>
            <person name="Abrahante J.E."/>
            <person name="Garbe J."/>
        </authorList>
    </citation>
    <scope>NUCLEOTIDE SEQUENCE</scope>
    <source>
        <strain evidence="4">Duluth1</strain>
        <tissue evidence="4">Whole animal</tissue>
    </source>
</reference>
<dbReference type="Pfam" id="PF17820">
    <property type="entry name" value="PDZ_6"/>
    <property type="match status" value="1"/>
</dbReference>
<feature type="compositionally biased region" description="Polar residues" evidence="1">
    <location>
        <begin position="268"/>
        <end position="284"/>
    </location>
</feature>
<dbReference type="InterPro" id="IPR000591">
    <property type="entry name" value="DEP_dom"/>
</dbReference>
<feature type="domain" description="DEP" evidence="3">
    <location>
        <begin position="58"/>
        <end position="142"/>
    </location>
</feature>
<dbReference type="Pfam" id="PF00610">
    <property type="entry name" value="DEP"/>
    <property type="match status" value="2"/>
</dbReference>
<dbReference type="SUPFAM" id="SSF46785">
    <property type="entry name" value="Winged helix' DNA-binding domain"/>
    <property type="match status" value="2"/>
</dbReference>
<evidence type="ECO:0000313" key="4">
    <source>
        <dbReference type="EMBL" id="KAH3694809.1"/>
    </source>
</evidence>
<name>A0A9D4BHA2_DREPO</name>
<dbReference type="InterPro" id="IPR036390">
    <property type="entry name" value="WH_DNA-bd_sf"/>
</dbReference>
<dbReference type="GO" id="GO:0005085">
    <property type="term" value="F:guanyl-nucleotide exchange factor activity"/>
    <property type="evidence" value="ECO:0007669"/>
    <property type="project" value="TreeGrafter"/>
</dbReference>
<feature type="domain" description="DEP" evidence="3">
    <location>
        <begin position="174"/>
        <end position="233"/>
    </location>
</feature>
<dbReference type="Gene3D" id="2.30.42.10">
    <property type="match status" value="1"/>
</dbReference>
<feature type="domain" description="PDZ" evidence="2">
    <location>
        <begin position="358"/>
        <end position="435"/>
    </location>
</feature>
<feature type="region of interest" description="Disordered" evidence="1">
    <location>
        <begin position="307"/>
        <end position="332"/>
    </location>
</feature>
<proteinExistence type="predicted"/>
<accession>A0A9D4BHA2</accession>
<evidence type="ECO:0000256" key="1">
    <source>
        <dbReference type="SAM" id="MobiDB-lite"/>
    </source>
</evidence>